<feature type="compositionally biased region" description="Polar residues" evidence="2">
    <location>
        <begin position="855"/>
        <end position="866"/>
    </location>
</feature>
<keyword evidence="1" id="KW-0175">Coiled coil</keyword>
<feature type="region of interest" description="Disordered" evidence="2">
    <location>
        <begin position="805"/>
        <end position="866"/>
    </location>
</feature>
<feature type="compositionally biased region" description="Basic residues" evidence="2">
    <location>
        <begin position="805"/>
        <end position="820"/>
    </location>
</feature>
<accession>A0A433SKH6</accession>
<proteinExistence type="predicted"/>
<feature type="compositionally biased region" description="Acidic residues" evidence="2">
    <location>
        <begin position="825"/>
        <end position="851"/>
    </location>
</feature>
<dbReference type="AlphaFoldDB" id="A0A433SKH6"/>
<keyword evidence="4" id="KW-1185">Reference proteome</keyword>
<evidence type="ECO:0000256" key="2">
    <source>
        <dbReference type="SAM" id="MobiDB-lite"/>
    </source>
</evidence>
<evidence type="ECO:0000313" key="3">
    <source>
        <dbReference type="EMBL" id="RUS69630.1"/>
    </source>
</evidence>
<comment type="caution">
    <text evidence="3">The sequence shown here is derived from an EMBL/GenBank/DDBJ whole genome shotgun (WGS) entry which is preliminary data.</text>
</comment>
<protein>
    <submittedName>
        <fullName evidence="3">Uncharacterized protein</fullName>
    </submittedName>
</protein>
<evidence type="ECO:0000313" key="4">
    <source>
        <dbReference type="Proteomes" id="UP000271974"/>
    </source>
</evidence>
<reference evidence="3 4" key="1">
    <citation type="submission" date="2019-01" db="EMBL/GenBank/DDBJ databases">
        <title>A draft genome assembly of the solar-powered sea slug Elysia chlorotica.</title>
        <authorList>
            <person name="Cai H."/>
            <person name="Li Q."/>
            <person name="Fang X."/>
            <person name="Li J."/>
            <person name="Curtis N.E."/>
            <person name="Altenburger A."/>
            <person name="Shibata T."/>
            <person name="Feng M."/>
            <person name="Maeda T."/>
            <person name="Schwartz J.A."/>
            <person name="Shigenobu S."/>
            <person name="Lundholm N."/>
            <person name="Nishiyama T."/>
            <person name="Yang H."/>
            <person name="Hasebe M."/>
            <person name="Li S."/>
            <person name="Pierce S.K."/>
            <person name="Wang J."/>
        </authorList>
    </citation>
    <scope>NUCLEOTIDE SEQUENCE [LARGE SCALE GENOMIC DNA]</scope>
    <source>
        <strain evidence="3">EC2010</strain>
        <tissue evidence="3">Whole organism of an adult</tissue>
    </source>
</reference>
<feature type="region of interest" description="Disordered" evidence="2">
    <location>
        <begin position="139"/>
        <end position="190"/>
    </location>
</feature>
<dbReference type="OrthoDB" id="10346751at2759"/>
<sequence length="866" mass="97886">MYKQQIKNILAQDRSSFPLRDYPQKEEVMAQQQLINVTQQMELTGAGQEQFAVGDLMMPDQSDNMQYFVDTSVESFAAEEQLATVRVSAEMAEKISELEKSNSSLHSKIDNLTLELQNFRKDFASQFQELKQKLFDAADQTAAKEEEEQQNQPKSPKSVKFAIDEDTNPRKRPSSSDEQQQQPATKKPAFGDDTVAFSQKFVKGKNTTSKKKNPTTVIQDLVLVLVWIAKLSRLFCEVFKLQNLSEIEKKTISSNYAYRFARWLNLLKEGLNEEEEKLVQTLAKRISTEDLQKFKTGSSFCNSDKSKQILNTNPALFTDDYDFGKLKLTKISYVSTLLAIFTKHGTTISTLFRALRKTNDDDEHTDLIFRKLHSVVSAVKSVTELRNLACICTCCKIRVVDVFCESCKYMTVCSTCHDKTGYVKCPVCKTKMNKVVYGYNSETPVNSGDKSTSALYSSSVRTIPQIQAATRNFGAKHKMSGLIGKTCESDLKPKDDATKAFASFVNSVENELVKSLGAVETFLKQGGAKGFRLCDACRTTVATKRLRYRPAEGETVIAVCDRCFEEKTDGGLEDSSPFVRFLKDGLYKGANMSLTAAALQLDLSSVPLDSRHRAYLKKANKRINADAVCAKYKIDAQSRSQEDSVLTLKTVLKQIVSWGAEKNHDAKTYFEHINENMALCWPINSGNHLIQVDENENKKEADREVFFNENTINLIQPQSHEKKQDRPHPYVKQILQILKTDGDDNKKIAGLKAVLKESEVCVCDESIIVVGKLFKKLESSKLLSDMEDDYDCQIVGFFNGEFHPHPKNLKKKTKQRKPTTKAREEEEEEEEDLNLSEGPSSDEEEEEEEKEQESATDTLTNLLKQM</sequence>
<dbReference type="Proteomes" id="UP000271974">
    <property type="component" value="Unassembled WGS sequence"/>
</dbReference>
<feature type="coiled-coil region" evidence="1">
    <location>
        <begin position="95"/>
        <end position="122"/>
    </location>
</feature>
<gene>
    <name evidence="3" type="ORF">EGW08_022617</name>
</gene>
<name>A0A433SKH6_ELYCH</name>
<organism evidence="3 4">
    <name type="scientific">Elysia chlorotica</name>
    <name type="common">Eastern emerald elysia</name>
    <name type="synonym">Sea slug</name>
    <dbReference type="NCBI Taxonomy" id="188477"/>
    <lineage>
        <taxon>Eukaryota</taxon>
        <taxon>Metazoa</taxon>
        <taxon>Spiralia</taxon>
        <taxon>Lophotrochozoa</taxon>
        <taxon>Mollusca</taxon>
        <taxon>Gastropoda</taxon>
        <taxon>Heterobranchia</taxon>
        <taxon>Euthyneura</taxon>
        <taxon>Panpulmonata</taxon>
        <taxon>Sacoglossa</taxon>
        <taxon>Placobranchoidea</taxon>
        <taxon>Plakobranchidae</taxon>
        <taxon>Elysia</taxon>
    </lineage>
</organism>
<evidence type="ECO:0000256" key="1">
    <source>
        <dbReference type="SAM" id="Coils"/>
    </source>
</evidence>
<dbReference type="EMBL" id="RQTK01001619">
    <property type="protein sequence ID" value="RUS69630.1"/>
    <property type="molecule type" value="Genomic_DNA"/>
</dbReference>